<keyword evidence="1" id="KW-1133">Transmembrane helix</keyword>
<dbReference type="AlphaFoldDB" id="A0A6L3VNK9"/>
<evidence type="ECO:0000313" key="2">
    <source>
        <dbReference type="EMBL" id="KAB2376041.1"/>
    </source>
</evidence>
<dbReference type="EMBL" id="WBMR01000082">
    <property type="protein sequence ID" value="KAB2376041.1"/>
    <property type="molecule type" value="Genomic_DNA"/>
</dbReference>
<protein>
    <submittedName>
        <fullName evidence="2">Uncharacterized protein</fullName>
    </submittedName>
</protein>
<dbReference type="RefSeq" id="WP_151542672.1">
    <property type="nucleotide sequence ID" value="NZ_WBMR01000082.1"/>
</dbReference>
<organism evidence="2 3">
    <name type="scientific">Actinomadura montaniterrae</name>
    <dbReference type="NCBI Taxonomy" id="1803903"/>
    <lineage>
        <taxon>Bacteria</taxon>
        <taxon>Bacillati</taxon>
        <taxon>Actinomycetota</taxon>
        <taxon>Actinomycetes</taxon>
        <taxon>Streptosporangiales</taxon>
        <taxon>Thermomonosporaceae</taxon>
        <taxon>Actinomadura</taxon>
    </lineage>
</organism>
<name>A0A6L3VNK9_9ACTN</name>
<keyword evidence="3" id="KW-1185">Reference proteome</keyword>
<keyword evidence="1" id="KW-0812">Transmembrane</keyword>
<gene>
    <name evidence="2" type="ORF">F9B16_25585</name>
</gene>
<comment type="caution">
    <text evidence="2">The sequence shown here is derived from an EMBL/GenBank/DDBJ whole genome shotgun (WGS) entry which is preliminary data.</text>
</comment>
<accession>A0A6L3VNK9</accession>
<keyword evidence="1" id="KW-0472">Membrane</keyword>
<evidence type="ECO:0000313" key="3">
    <source>
        <dbReference type="Proteomes" id="UP000483004"/>
    </source>
</evidence>
<reference evidence="2 3" key="1">
    <citation type="submission" date="2019-09" db="EMBL/GenBank/DDBJ databases">
        <title>Actinomadura physcomitrii sp. nov., a novel actinomycete isolated from moss [Physcomitrium sphaericum (Ludw) Fuernr].</title>
        <authorList>
            <person name="Liu C."/>
            <person name="Zhuang X."/>
        </authorList>
    </citation>
    <scope>NUCLEOTIDE SEQUENCE [LARGE SCALE GENOMIC DNA]</scope>
    <source>
        <strain evidence="2 3">CYP1-1B</strain>
    </source>
</reference>
<feature type="transmembrane region" description="Helical" evidence="1">
    <location>
        <begin position="42"/>
        <end position="65"/>
    </location>
</feature>
<dbReference type="Proteomes" id="UP000483004">
    <property type="component" value="Unassembled WGS sequence"/>
</dbReference>
<evidence type="ECO:0000256" key="1">
    <source>
        <dbReference type="SAM" id="Phobius"/>
    </source>
</evidence>
<sequence length="269" mass="28411">MTEIEDVLRDVLRARAEAFPAAPDAWTRVRERAAARRRRRRLLVPAAAGAATVAATAAALVPGLVMDGRAPRTGPAATAAPSYPRIGSPEQAGRLAWICRGGLDPRETASALRQVGALRIPAWDRWLIVTAIGGQARLETVRLDGGRTDCQIVEGAGRTGARRIPNFVLGRAPGLLEARAGGPVSWIGYSTDPVGGFQLLRPGGGWTHVTCDAEGEIVCVRLPAAYGTALVFATRPRVYPSPGNGLHIGRGLRILGPTGRILKGRPYGS</sequence>
<proteinExistence type="predicted"/>